<protein>
    <submittedName>
        <fullName evidence="2">Uncharacterized protein</fullName>
    </submittedName>
</protein>
<dbReference type="Pfam" id="PF12730">
    <property type="entry name" value="ABC2_membrane_4"/>
    <property type="match status" value="1"/>
</dbReference>
<dbReference type="AlphaFoldDB" id="A0A098S171"/>
<keyword evidence="1" id="KW-1133">Transmembrane helix</keyword>
<accession>A0A098S171</accession>
<feature type="transmembrane region" description="Helical" evidence="1">
    <location>
        <begin position="59"/>
        <end position="82"/>
    </location>
</feature>
<organism evidence="2 3">
    <name type="scientific">Phaeodactylibacter xiamenensis</name>
    <dbReference type="NCBI Taxonomy" id="1524460"/>
    <lineage>
        <taxon>Bacteria</taxon>
        <taxon>Pseudomonadati</taxon>
        <taxon>Bacteroidota</taxon>
        <taxon>Saprospiria</taxon>
        <taxon>Saprospirales</taxon>
        <taxon>Haliscomenobacteraceae</taxon>
        <taxon>Phaeodactylibacter</taxon>
    </lineage>
</organism>
<evidence type="ECO:0000313" key="3">
    <source>
        <dbReference type="Proteomes" id="UP000029736"/>
    </source>
</evidence>
<keyword evidence="3" id="KW-1185">Reference proteome</keyword>
<dbReference type="RefSeq" id="WP_044226198.1">
    <property type="nucleotide sequence ID" value="NZ_JBKAGJ010000002.1"/>
</dbReference>
<name>A0A098S171_9BACT</name>
<sequence>MLYLLRLEWKKIRKLTSFRLFSVCYLILLPAILLTGLRFDELPPPINSNEVFFMFPTVWQYLGYIGNWLCFFFFGFLSIVVVTTEHSYRTMRQNIITGLSRQQYFLSKFYLIVVVSLLAALYYALCGFTIGYLNTEAIYWHKVWQHADYIPRYFLMCFGYMSFGLFLGFMIRRTGIALFLYLAYIMFIELILRWGVHLQIVEHRSMHFYPMNAVEDLVALPFLEMADEFTSKYGFSIYLQPWEASITVLVYSALFLYLAYWRVTRSDL</sequence>
<proteinExistence type="predicted"/>
<comment type="caution">
    <text evidence="2">The sequence shown here is derived from an EMBL/GenBank/DDBJ whole genome shotgun (WGS) entry which is preliminary data.</text>
</comment>
<keyword evidence="1" id="KW-0812">Transmembrane</keyword>
<dbReference type="Proteomes" id="UP000029736">
    <property type="component" value="Unassembled WGS sequence"/>
</dbReference>
<feature type="transmembrane region" description="Helical" evidence="1">
    <location>
        <begin position="178"/>
        <end position="196"/>
    </location>
</feature>
<keyword evidence="1" id="KW-0472">Membrane</keyword>
<gene>
    <name evidence="2" type="ORF">IX84_23645</name>
</gene>
<feature type="transmembrane region" description="Helical" evidence="1">
    <location>
        <begin position="153"/>
        <end position="171"/>
    </location>
</feature>
<feature type="transmembrane region" description="Helical" evidence="1">
    <location>
        <begin position="20"/>
        <end position="39"/>
    </location>
</feature>
<feature type="transmembrane region" description="Helical" evidence="1">
    <location>
        <begin position="244"/>
        <end position="263"/>
    </location>
</feature>
<dbReference type="OrthoDB" id="1452202at2"/>
<dbReference type="STRING" id="1524460.IX84_23645"/>
<evidence type="ECO:0000256" key="1">
    <source>
        <dbReference type="SAM" id="Phobius"/>
    </source>
</evidence>
<evidence type="ECO:0000313" key="2">
    <source>
        <dbReference type="EMBL" id="KGE86129.1"/>
    </source>
</evidence>
<dbReference type="EMBL" id="JPOS01000082">
    <property type="protein sequence ID" value="KGE86129.1"/>
    <property type="molecule type" value="Genomic_DNA"/>
</dbReference>
<reference evidence="2 3" key="1">
    <citation type="journal article" date="2014" name="Int. J. Syst. Evol. Microbiol.">
        <title>Phaeodactylibacter xiamenensis gen. nov., sp. nov., a member of the family Saprospiraceae isolated from the marine alga Phaeodactylum tricornutum.</title>
        <authorList>
            <person name="Chen Z.Jr."/>
            <person name="Lei X."/>
            <person name="Lai Q."/>
            <person name="Li Y."/>
            <person name="Zhang B."/>
            <person name="Zhang J."/>
            <person name="Zhang H."/>
            <person name="Yang L."/>
            <person name="Zheng W."/>
            <person name="Tian Y."/>
            <person name="Yu Z."/>
            <person name="Xu H.Jr."/>
            <person name="Zheng T."/>
        </authorList>
    </citation>
    <scope>NUCLEOTIDE SEQUENCE [LARGE SCALE GENOMIC DNA]</scope>
    <source>
        <strain evidence="2 3">KD52</strain>
    </source>
</reference>
<feature type="transmembrane region" description="Helical" evidence="1">
    <location>
        <begin position="109"/>
        <end position="133"/>
    </location>
</feature>